<evidence type="ECO:0000313" key="10">
    <source>
        <dbReference type="Proteomes" id="UP000177197"/>
    </source>
</evidence>
<dbReference type="EC" id="3.5.1.19" evidence="6"/>
<dbReference type="PANTHER" id="PTHR11080:SF2">
    <property type="entry name" value="LD05707P"/>
    <property type="match status" value="1"/>
</dbReference>
<sequence length="200" mass="22320">MKTALIIVDVQNDFCPGGALPVPHGDEVVTSLNKWIEKAERERDYWIVVATRDWHPRETNHFAEFGGRWPVHCVQGTPGARFHPDLQIQQCWDRQHVPCYIVHKGTHKNEDAYSGFFGTNLAELFKSRGVTSVYVGGLATDYCVKATALDAIRLGFKTYLILDACRAVDVHPGDGDKAVEEMINAGVQIIRTDEVLGGKE</sequence>
<evidence type="ECO:0000256" key="5">
    <source>
        <dbReference type="ARBA" id="ARBA00037900"/>
    </source>
</evidence>
<dbReference type="GO" id="GO:0046872">
    <property type="term" value="F:metal ion binding"/>
    <property type="evidence" value="ECO:0007669"/>
    <property type="project" value="UniProtKB-KW"/>
</dbReference>
<evidence type="ECO:0000256" key="1">
    <source>
        <dbReference type="ARBA" id="ARBA00006336"/>
    </source>
</evidence>
<keyword evidence="3" id="KW-0479">Metal-binding</keyword>
<evidence type="ECO:0000256" key="6">
    <source>
        <dbReference type="ARBA" id="ARBA00039017"/>
    </source>
</evidence>
<keyword evidence="2" id="KW-0662">Pyridine nucleotide biosynthesis</keyword>
<dbReference type="PANTHER" id="PTHR11080">
    <property type="entry name" value="PYRAZINAMIDASE/NICOTINAMIDASE"/>
    <property type="match status" value="1"/>
</dbReference>
<evidence type="ECO:0000259" key="8">
    <source>
        <dbReference type="Pfam" id="PF00857"/>
    </source>
</evidence>
<protein>
    <recommendedName>
        <fullName evidence="6">nicotinamidase</fullName>
        <ecNumber evidence="6">3.5.1.19</ecNumber>
    </recommendedName>
    <alternativeName>
        <fullName evidence="7">Nicotinamide deamidase</fullName>
    </alternativeName>
</protein>
<gene>
    <name evidence="9" type="ORF">A3I30_03145</name>
</gene>
<dbReference type="InterPro" id="IPR052347">
    <property type="entry name" value="Isochorismatase_Nicotinamidase"/>
</dbReference>
<dbReference type="EMBL" id="MEYV01000021">
    <property type="protein sequence ID" value="OGD39675.1"/>
    <property type="molecule type" value="Genomic_DNA"/>
</dbReference>
<dbReference type="SUPFAM" id="SSF52499">
    <property type="entry name" value="Isochorismatase-like hydrolases"/>
    <property type="match status" value="1"/>
</dbReference>
<name>A0A1F5CA03_9BACT</name>
<accession>A0A1F5CA03</accession>
<evidence type="ECO:0000256" key="3">
    <source>
        <dbReference type="ARBA" id="ARBA00022723"/>
    </source>
</evidence>
<reference evidence="9 10" key="1">
    <citation type="journal article" date="2016" name="Nat. Commun.">
        <title>Thousands of microbial genomes shed light on interconnected biogeochemical processes in an aquifer system.</title>
        <authorList>
            <person name="Anantharaman K."/>
            <person name="Brown C.T."/>
            <person name="Hug L.A."/>
            <person name="Sharon I."/>
            <person name="Castelle C.J."/>
            <person name="Probst A.J."/>
            <person name="Thomas B.C."/>
            <person name="Singh A."/>
            <person name="Wilkins M.J."/>
            <person name="Karaoz U."/>
            <person name="Brodie E.L."/>
            <person name="Williams K.H."/>
            <person name="Hubbard S.S."/>
            <person name="Banfield J.F."/>
        </authorList>
    </citation>
    <scope>NUCLEOTIDE SEQUENCE [LARGE SCALE GENOMIC DNA]</scope>
</reference>
<dbReference type="AlphaFoldDB" id="A0A1F5CA03"/>
<dbReference type="Pfam" id="PF00857">
    <property type="entry name" value="Isochorismatase"/>
    <property type="match status" value="1"/>
</dbReference>
<dbReference type="Proteomes" id="UP000177197">
    <property type="component" value="Unassembled WGS sequence"/>
</dbReference>
<evidence type="ECO:0000256" key="2">
    <source>
        <dbReference type="ARBA" id="ARBA00022642"/>
    </source>
</evidence>
<comment type="similarity">
    <text evidence="1">Belongs to the isochorismatase family.</text>
</comment>
<feature type="domain" description="Isochorismatase-like" evidence="8">
    <location>
        <begin position="3"/>
        <end position="194"/>
    </location>
</feature>
<evidence type="ECO:0000256" key="4">
    <source>
        <dbReference type="ARBA" id="ARBA00022801"/>
    </source>
</evidence>
<evidence type="ECO:0000313" key="9">
    <source>
        <dbReference type="EMBL" id="OGD39675.1"/>
    </source>
</evidence>
<comment type="pathway">
    <text evidence="5">Cofactor biosynthesis; nicotinate biosynthesis; nicotinate from nicotinamide: step 1/1.</text>
</comment>
<keyword evidence="4" id="KW-0378">Hydrolase</keyword>
<proteinExistence type="inferred from homology"/>
<dbReference type="GO" id="GO:0019363">
    <property type="term" value="P:pyridine nucleotide biosynthetic process"/>
    <property type="evidence" value="ECO:0007669"/>
    <property type="project" value="UniProtKB-KW"/>
</dbReference>
<dbReference type="InterPro" id="IPR000868">
    <property type="entry name" value="Isochorismatase-like_dom"/>
</dbReference>
<dbReference type="CDD" id="cd01011">
    <property type="entry name" value="nicotinamidase"/>
    <property type="match status" value="1"/>
</dbReference>
<organism evidence="9 10">
    <name type="scientific">Candidatus Azambacteria bacterium RIFCSPLOWO2_02_FULL_44_14</name>
    <dbReference type="NCBI Taxonomy" id="1797306"/>
    <lineage>
        <taxon>Bacteria</taxon>
        <taxon>Candidatus Azamiibacteriota</taxon>
    </lineage>
</organism>
<dbReference type="InterPro" id="IPR036380">
    <property type="entry name" value="Isochorismatase-like_sf"/>
</dbReference>
<comment type="caution">
    <text evidence="9">The sequence shown here is derived from an EMBL/GenBank/DDBJ whole genome shotgun (WGS) entry which is preliminary data.</text>
</comment>
<evidence type="ECO:0000256" key="7">
    <source>
        <dbReference type="ARBA" id="ARBA00043224"/>
    </source>
</evidence>
<dbReference type="Gene3D" id="3.40.50.850">
    <property type="entry name" value="Isochorismatase-like"/>
    <property type="match status" value="1"/>
</dbReference>
<dbReference type="GO" id="GO:0008936">
    <property type="term" value="F:nicotinamidase activity"/>
    <property type="evidence" value="ECO:0007669"/>
    <property type="project" value="UniProtKB-EC"/>
</dbReference>